<feature type="active site" description="Proton acceptor" evidence="5">
    <location>
        <position position="127"/>
    </location>
</feature>
<dbReference type="CDD" id="cd05670">
    <property type="entry name" value="M20_Acy1_YkuR-like"/>
    <property type="match status" value="1"/>
</dbReference>
<dbReference type="NCBIfam" id="TIGR01891">
    <property type="entry name" value="amidohydrolases"/>
    <property type="match status" value="1"/>
</dbReference>
<feature type="binding site" evidence="6">
    <location>
        <position position="95"/>
    </location>
    <ligand>
        <name>Mn(2+)</name>
        <dbReference type="ChEBI" id="CHEBI:29035"/>
        <label>2</label>
    </ligand>
</feature>
<dbReference type="Gene3D" id="3.40.630.10">
    <property type="entry name" value="Zn peptidases"/>
    <property type="match status" value="1"/>
</dbReference>
<dbReference type="EMBL" id="QOCW01000007">
    <property type="protein sequence ID" value="RBW69999.1"/>
    <property type="molecule type" value="Genomic_DNA"/>
</dbReference>
<keyword evidence="1 5" id="KW-0028">Amino-acid biosynthesis</keyword>
<evidence type="ECO:0000313" key="9">
    <source>
        <dbReference type="Proteomes" id="UP000253314"/>
    </source>
</evidence>
<dbReference type="SUPFAM" id="SSF55031">
    <property type="entry name" value="Bacterial exopeptidase dimerisation domain"/>
    <property type="match status" value="1"/>
</dbReference>
<dbReference type="HAMAP" id="MF_01692">
    <property type="entry name" value="DapEL"/>
    <property type="match status" value="1"/>
</dbReference>
<dbReference type="Pfam" id="PF07687">
    <property type="entry name" value="M20_dimer"/>
    <property type="match status" value="1"/>
</dbReference>
<keyword evidence="2 5" id="KW-0378">Hydrolase</keyword>
<feature type="active site" evidence="5">
    <location>
        <position position="68"/>
    </location>
</feature>
<dbReference type="OrthoDB" id="9776731at2"/>
<dbReference type="PIRSF" id="PIRSF005962">
    <property type="entry name" value="Pept_M20D_amidohydro"/>
    <property type="match status" value="1"/>
</dbReference>
<evidence type="ECO:0000256" key="3">
    <source>
        <dbReference type="ARBA" id="ARBA00022915"/>
    </source>
</evidence>
<dbReference type="GO" id="GO:0019877">
    <property type="term" value="P:diaminopimelate biosynthetic process"/>
    <property type="evidence" value="ECO:0007669"/>
    <property type="project" value="UniProtKB-UniRule"/>
</dbReference>
<comment type="function">
    <text evidence="5">Catalyzes the conversion of N-acetyl-diaminopimelate to diaminopimelate and acetate.</text>
</comment>
<dbReference type="Pfam" id="PF01546">
    <property type="entry name" value="Peptidase_M20"/>
    <property type="match status" value="1"/>
</dbReference>
<evidence type="ECO:0000256" key="4">
    <source>
        <dbReference type="ARBA" id="ARBA00023154"/>
    </source>
</evidence>
<dbReference type="GO" id="GO:0046872">
    <property type="term" value="F:metal ion binding"/>
    <property type="evidence" value="ECO:0007669"/>
    <property type="project" value="UniProtKB-KW"/>
</dbReference>
<keyword evidence="9" id="KW-1185">Reference proteome</keyword>
<protein>
    <recommendedName>
        <fullName evidence="5">N-acetyldiaminopimelate deacetylase</fullName>
        <ecNumber evidence="5">3.5.1.47</ecNumber>
    </recommendedName>
</protein>
<dbReference type="InterPro" id="IPR011650">
    <property type="entry name" value="Peptidase_M20_dimer"/>
</dbReference>
<evidence type="ECO:0000313" key="8">
    <source>
        <dbReference type="EMBL" id="RBW69999.1"/>
    </source>
</evidence>
<gene>
    <name evidence="8" type="ORF">DS031_09110</name>
</gene>
<evidence type="ECO:0000256" key="6">
    <source>
        <dbReference type="PIRSR" id="PIRSR005962-1"/>
    </source>
</evidence>
<dbReference type="PANTHER" id="PTHR11014:SF98">
    <property type="entry name" value="N-ACETYLDIAMINOPIMELATE DEACETYLASE"/>
    <property type="match status" value="1"/>
</dbReference>
<dbReference type="InterPro" id="IPR023905">
    <property type="entry name" value="AcetylDAP_deacetylase"/>
</dbReference>
<feature type="binding site" evidence="6">
    <location>
        <position position="127"/>
    </location>
    <ligand>
        <name>Mn(2+)</name>
        <dbReference type="ChEBI" id="CHEBI:29035"/>
        <label>2</label>
    </ligand>
</feature>
<dbReference type="SUPFAM" id="SSF53187">
    <property type="entry name" value="Zn-dependent exopeptidases"/>
    <property type="match status" value="1"/>
</dbReference>
<dbReference type="FunFam" id="3.30.70.360:FF:000001">
    <property type="entry name" value="N-acetyldiaminopimelate deacetylase"/>
    <property type="match status" value="1"/>
</dbReference>
<dbReference type="AlphaFoldDB" id="A0A366XZ08"/>
<keyword evidence="3 5" id="KW-0220">Diaminopimelate biosynthesis</keyword>
<dbReference type="RefSeq" id="WP_113805755.1">
    <property type="nucleotide sequence ID" value="NZ_QOCW01000007.1"/>
</dbReference>
<sequence length="374" mass="41731">MSLNLIDIRRELHQIPELGFEEVKTQQFLLKTIESFNNERLEVKTWKTGILVKVKGKNPKKTIGYRADIDGLPITEETGYDFQSTHEGNMHACGHDFHMTIGLGVLHYFANHAVDDDLLFIFQPAEEGPGGALPMLESKEFQEWKPDMIAALHIAPEYPVGTVATREGLLFANTSELFIDLKGIGGHAAYPHKSNDMVVAASHLVTQLQTIISRNIDPLDSAVVTIGKIEGGTKQNIIAEKARIEGTIRTLSSDSMSKVKKRIEALVLGIEQGFDCRAAIDYGSNYYQVFNEKKLTREFMNTVKKLSNVELVECKEAMTGEDFGYFLKEIPGFMFWLGVQSEHGLHSSRLKPDEGAIETAVSLLSHYLTEKASN</sequence>
<keyword evidence="6" id="KW-0479">Metal-binding</keyword>
<comment type="catalytic activity">
    <reaction evidence="5">
        <text>N-acetyl-(2S,6S)-2,6-diaminopimelate + H2O = (2S,6S)-2,6-diaminopimelate + acetate</text>
        <dbReference type="Rhea" id="RHEA:20405"/>
        <dbReference type="ChEBI" id="CHEBI:15377"/>
        <dbReference type="ChEBI" id="CHEBI:30089"/>
        <dbReference type="ChEBI" id="CHEBI:57609"/>
        <dbReference type="ChEBI" id="CHEBI:58767"/>
        <dbReference type="EC" id="3.5.1.47"/>
    </reaction>
</comment>
<feature type="domain" description="Peptidase M20 dimerisation" evidence="7">
    <location>
        <begin position="179"/>
        <end position="267"/>
    </location>
</feature>
<dbReference type="PANTHER" id="PTHR11014">
    <property type="entry name" value="PEPTIDASE M20 FAMILY MEMBER"/>
    <property type="match status" value="1"/>
</dbReference>
<dbReference type="InterPro" id="IPR017439">
    <property type="entry name" value="Amidohydrolase"/>
</dbReference>
<keyword evidence="4 5" id="KW-0457">Lysine biosynthesis</keyword>
<evidence type="ECO:0000259" key="7">
    <source>
        <dbReference type="Pfam" id="PF07687"/>
    </source>
</evidence>
<dbReference type="Gene3D" id="3.30.70.360">
    <property type="match status" value="1"/>
</dbReference>
<keyword evidence="6" id="KW-0464">Manganese</keyword>
<reference evidence="8 9" key="1">
    <citation type="submission" date="2018-07" db="EMBL/GenBank/DDBJ databases">
        <title>Lottiidibacillus patelloidae gen. nov., sp. nov., isolated from the intestinal tract of a marine limpet and the reclassification of B. taeanensis BH030017T, B. algicola KMM 3737T and B. hwajinpoensis SW-72T as genus Lottiidibacillus.</title>
        <authorList>
            <person name="Liu R."/>
            <person name="Huang Z."/>
        </authorList>
    </citation>
    <scope>NUCLEOTIDE SEQUENCE [LARGE SCALE GENOMIC DNA]</scope>
    <source>
        <strain evidence="8 9">BH030017</strain>
    </source>
</reference>
<dbReference type="Proteomes" id="UP000253314">
    <property type="component" value="Unassembled WGS sequence"/>
</dbReference>
<dbReference type="EC" id="3.5.1.47" evidence="5"/>
<evidence type="ECO:0000256" key="2">
    <source>
        <dbReference type="ARBA" id="ARBA00022801"/>
    </source>
</evidence>
<dbReference type="InterPro" id="IPR036264">
    <property type="entry name" value="Bact_exopeptidase_dim_dom"/>
</dbReference>
<dbReference type="GO" id="GO:0050118">
    <property type="term" value="F:N-acetyldiaminopimelate deacetylase activity"/>
    <property type="evidence" value="ECO:0007669"/>
    <property type="project" value="UniProtKB-UniRule"/>
</dbReference>
<feature type="binding site" evidence="6">
    <location>
        <position position="346"/>
    </location>
    <ligand>
        <name>Mn(2+)</name>
        <dbReference type="ChEBI" id="CHEBI:29035"/>
        <label>2</label>
    </ligand>
</feature>
<name>A0A366XZ08_9BACI</name>
<feature type="binding site" evidence="6">
    <location>
        <position position="93"/>
    </location>
    <ligand>
        <name>Mn(2+)</name>
        <dbReference type="ChEBI" id="CHEBI:29035"/>
        <label>2</label>
    </ligand>
</feature>
<feature type="binding site" evidence="6">
    <location>
        <position position="153"/>
    </location>
    <ligand>
        <name>Mn(2+)</name>
        <dbReference type="ChEBI" id="CHEBI:29035"/>
        <label>2</label>
    </ligand>
</feature>
<comment type="caution">
    <text evidence="8">The sequence shown here is derived from an EMBL/GenBank/DDBJ whole genome shotgun (WGS) entry which is preliminary data.</text>
</comment>
<comment type="similarity">
    <text evidence="5">Belongs to the peptidase M20A family. N-acetyldiaminopimelate deacetylase subfamily.</text>
</comment>
<dbReference type="GO" id="GO:0009089">
    <property type="term" value="P:lysine biosynthetic process via diaminopimelate"/>
    <property type="evidence" value="ECO:0007669"/>
    <property type="project" value="UniProtKB-UniRule"/>
</dbReference>
<evidence type="ECO:0000256" key="1">
    <source>
        <dbReference type="ARBA" id="ARBA00022605"/>
    </source>
</evidence>
<evidence type="ECO:0000256" key="5">
    <source>
        <dbReference type="HAMAP-Rule" id="MF_01692"/>
    </source>
</evidence>
<organism evidence="8 9">
    <name type="scientific">Bacillus taeanensis</name>
    <dbReference type="NCBI Taxonomy" id="273032"/>
    <lineage>
        <taxon>Bacteria</taxon>
        <taxon>Bacillati</taxon>
        <taxon>Bacillota</taxon>
        <taxon>Bacilli</taxon>
        <taxon>Bacillales</taxon>
        <taxon>Bacillaceae</taxon>
        <taxon>Bacillus</taxon>
    </lineage>
</organism>
<dbReference type="InterPro" id="IPR002933">
    <property type="entry name" value="Peptidase_M20"/>
</dbReference>
<proteinExistence type="inferred from homology"/>
<dbReference type="UniPathway" id="UPA00034">
    <property type="reaction ID" value="UER00024"/>
</dbReference>
<comment type="pathway">
    <text evidence="5">Amino-acid biosynthesis; L-lysine biosynthesis via DAP pathway; LL-2,6-diaminopimelate from (S)-tetrahydrodipicolinate (acetylase route): step 3/3.</text>
</comment>
<comment type="cofactor">
    <cofactor evidence="6">
        <name>Mn(2+)</name>
        <dbReference type="ChEBI" id="CHEBI:29035"/>
    </cofactor>
    <text evidence="6">The Mn(2+) ion enhances activity.</text>
</comment>
<accession>A0A366XZ08</accession>